<dbReference type="Proteomes" id="UP000235392">
    <property type="component" value="Unassembled WGS sequence"/>
</dbReference>
<dbReference type="EMBL" id="PGCJ01000173">
    <property type="protein sequence ID" value="PLW41083.1"/>
    <property type="molecule type" value="Genomic_DNA"/>
</dbReference>
<feature type="compositionally biased region" description="Low complexity" evidence="1">
    <location>
        <begin position="106"/>
        <end position="122"/>
    </location>
</feature>
<evidence type="ECO:0000313" key="5">
    <source>
        <dbReference type="Proteomes" id="UP000235388"/>
    </source>
</evidence>
<evidence type="ECO:0000313" key="2">
    <source>
        <dbReference type="EMBL" id="PLW25580.1"/>
    </source>
</evidence>
<keyword evidence="5" id="KW-1185">Reference proteome</keyword>
<gene>
    <name evidence="4" type="ORF">PCANC_22280</name>
    <name evidence="2" type="ORF">PCANC_27633</name>
    <name evidence="3" type="ORF">PCASD_24015</name>
</gene>
<name>A0A2N5TRP8_9BASI</name>
<dbReference type="STRING" id="200324.A0A2N5TRP8"/>
<evidence type="ECO:0000256" key="1">
    <source>
        <dbReference type="SAM" id="MobiDB-lite"/>
    </source>
</evidence>
<evidence type="ECO:0000313" key="6">
    <source>
        <dbReference type="Proteomes" id="UP000235392"/>
    </source>
</evidence>
<evidence type="ECO:0000313" key="3">
    <source>
        <dbReference type="EMBL" id="PLW28174.1"/>
    </source>
</evidence>
<dbReference type="EMBL" id="PGCJ01000606">
    <property type="protein sequence ID" value="PLW25580.1"/>
    <property type="molecule type" value="Genomic_DNA"/>
</dbReference>
<comment type="caution">
    <text evidence="3">The sequence shown here is derived from an EMBL/GenBank/DDBJ whole genome shotgun (WGS) entry which is preliminary data.</text>
</comment>
<feature type="region of interest" description="Disordered" evidence="1">
    <location>
        <begin position="13"/>
        <end position="51"/>
    </location>
</feature>
<proteinExistence type="predicted"/>
<dbReference type="AlphaFoldDB" id="A0A2N5TRP8"/>
<reference evidence="5 6" key="1">
    <citation type="submission" date="2017-11" db="EMBL/GenBank/DDBJ databases">
        <title>De novo assembly and phasing of dikaryotic genomes from two isolates of Puccinia coronata f. sp. avenae, the causal agent of oat crown rust.</title>
        <authorList>
            <person name="Miller M.E."/>
            <person name="Zhang Y."/>
            <person name="Omidvar V."/>
            <person name="Sperschneider J."/>
            <person name="Schwessinger B."/>
            <person name="Raley C."/>
            <person name="Palmer J.M."/>
            <person name="Garnica D."/>
            <person name="Upadhyaya N."/>
            <person name="Rathjen J."/>
            <person name="Taylor J.M."/>
            <person name="Park R.F."/>
            <person name="Dodds P.N."/>
            <person name="Hirsch C.D."/>
            <person name="Kianian S.F."/>
            <person name="Figueroa M."/>
        </authorList>
    </citation>
    <scope>NUCLEOTIDE SEQUENCE [LARGE SCALE GENOMIC DNA]</scope>
    <source>
        <strain evidence="2">12NC29</strain>
        <strain evidence="3">12SD80</strain>
    </source>
</reference>
<accession>A0A2N5TRP8</accession>
<feature type="region of interest" description="Disordered" evidence="1">
    <location>
        <begin position="73"/>
        <end position="122"/>
    </location>
</feature>
<protein>
    <submittedName>
        <fullName evidence="3">Uncharacterized protein</fullName>
    </submittedName>
</protein>
<dbReference type="Proteomes" id="UP000235388">
    <property type="component" value="Unassembled WGS sequence"/>
</dbReference>
<feature type="compositionally biased region" description="Basic and acidic residues" evidence="1">
    <location>
        <begin position="90"/>
        <end position="104"/>
    </location>
</feature>
<organism evidence="3 6">
    <name type="scientific">Puccinia coronata f. sp. avenae</name>
    <dbReference type="NCBI Taxonomy" id="200324"/>
    <lineage>
        <taxon>Eukaryota</taxon>
        <taxon>Fungi</taxon>
        <taxon>Dikarya</taxon>
        <taxon>Basidiomycota</taxon>
        <taxon>Pucciniomycotina</taxon>
        <taxon>Pucciniomycetes</taxon>
        <taxon>Pucciniales</taxon>
        <taxon>Pucciniaceae</taxon>
        <taxon>Puccinia</taxon>
    </lineage>
</organism>
<evidence type="ECO:0000313" key="4">
    <source>
        <dbReference type="EMBL" id="PLW41083.1"/>
    </source>
</evidence>
<sequence length="122" mass="13537">MVADAFRKALRKPEFALPEAVPRPSLTSPPEQERIKSPLASSADPLHHPLHLHANQLPVPLHVRESMYAQVLSLDDATPLNDDDDDGEEAKEIMDRELASEHRSMTSRASSYSSCSPSKQLQ</sequence>
<dbReference type="EMBL" id="PGCI01000375">
    <property type="protein sequence ID" value="PLW28174.1"/>
    <property type="molecule type" value="Genomic_DNA"/>
</dbReference>